<feature type="compositionally biased region" description="Basic and acidic residues" evidence="1">
    <location>
        <begin position="183"/>
        <end position="193"/>
    </location>
</feature>
<accession>A0AAV6WI01</accession>
<dbReference type="EMBL" id="WHWC01000016">
    <property type="protein sequence ID" value="KAG8367052.1"/>
    <property type="molecule type" value="Genomic_DNA"/>
</dbReference>
<comment type="caution">
    <text evidence="2">The sequence shown here is derived from an EMBL/GenBank/DDBJ whole genome shotgun (WGS) entry which is preliminary data.</text>
</comment>
<name>A0AAV6WI01_9LAMI</name>
<gene>
    <name evidence="2" type="ORF">BUALT_Bualt16G0032300</name>
</gene>
<sequence>MNRLVQTAPRPKICARYGCCVGAECSKPNSCFACFYKNKLKNEFSFLLNNLVMEITGLHFYGDLILFDPDVCLHSKFSLALFVIETFKKQSRRQSPFPRNMYRKPDFLGIVQPTNDSMSNLYREIKLSDVERPESCCFFQLRDHVYKMLQEMLSNLHTSSQTMLQLYSNPCFGFLNELKEEIDAARSDPEDSPRGSSEAPHSAFE</sequence>
<evidence type="ECO:0000313" key="2">
    <source>
        <dbReference type="EMBL" id="KAG8367052.1"/>
    </source>
</evidence>
<evidence type="ECO:0000313" key="3">
    <source>
        <dbReference type="Proteomes" id="UP000826271"/>
    </source>
</evidence>
<proteinExistence type="predicted"/>
<dbReference type="Proteomes" id="UP000826271">
    <property type="component" value="Unassembled WGS sequence"/>
</dbReference>
<evidence type="ECO:0000256" key="1">
    <source>
        <dbReference type="SAM" id="MobiDB-lite"/>
    </source>
</evidence>
<keyword evidence="3" id="KW-1185">Reference proteome</keyword>
<reference evidence="2" key="1">
    <citation type="submission" date="2019-10" db="EMBL/GenBank/DDBJ databases">
        <authorList>
            <person name="Zhang R."/>
            <person name="Pan Y."/>
            <person name="Wang J."/>
            <person name="Ma R."/>
            <person name="Yu S."/>
        </authorList>
    </citation>
    <scope>NUCLEOTIDE SEQUENCE</scope>
    <source>
        <strain evidence="2">LA-IB0</strain>
        <tissue evidence="2">Leaf</tissue>
    </source>
</reference>
<organism evidence="2 3">
    <name type="scientific">Buddleja alternifolia</name>
    <dbReference type="NCBI Taxonomy" id="168488"/>
    <lineage>
        <taxon>Eukaryota</taxon>
        <taxon>Viridiplantae</taxon>
        <taxon>Streptophyta</taxon>
        <taxon>Embryophyta</taxon>
        <taxon>Tracheophyta</taxon>
        <taxon>Spermatophyta</taxon>
        <taxon>Magnoliopsida</taxon>
        <taxon>eudicotyledons</taxon>
        <taxon>Gunneridae</taxon>
        <taxon>Pentapetalae</taxon>
        <taxon>asterids</taxon>
        <taxon>lamiids</taxon>
        <taxon>Lamiales</taxon>
        <taxon>Scrophulariaceae</taxon>
        <taxon>Buddlejeae</taxon>
        <taxon>Buddleja</taxon>
    </lineage>
</organism>
<dbReference type="AlphaFoldDB" id="A0AAV6WI01"/>
<protein>
    <submittedName>
        <fullName evidence="2">Uncharacterized protein</fullName>
    </submittedName>
</protein>
<feature type="region of interest" description="Disordered" evidence="1">
    <location>
        <begin position="183"/>
        <end position="205"/>
    </location>
</feature>